<comment type="caution">
    <text evidence="1">The sequence shown here is derived from an EMBL/GenBank/DDBJ whole genome shotgun (WGS) entry which is preliminary data.</text>
</comment>
<gene>
    <name evidence="1" type="ORF">O3G_MSEX008142</name>
</gene>
<accession>A0A921Z8Q4</accession>
<evidence type="ECO:0000313" key="2">
    <source>
        <dbReference type="Proteomes" id="UP000791440"/>
    </source>
</evidence>
<evidence type="ECO:0000313" key="1">
    <source>
        <dbReference type="EMBL" id="KAG6453418.1"/>
    </source>
</evidence>
<protein>
    <submittedName>
        <fullName evidence="1">Uncharacterized protein</fullName>
    </submittedName>
</protein>
<organism evidence="1 2">
    <name type="scientific">Manduca sexta</name>
    <name type="common">Tobacco hawkmoth</name>
    <name type="synonym">Tobacco hornworm</name>
    <dbReference type="NCBI Taxonomy" id="7130"/>
    <lineage>
        <taxon>Eukaryota</taxon>
        <taxon>Metazoa</taxon>
        <taxon>Ecdysozoa</taxon>
        <taxon>Arthropoda</taxon>
        <taxon>Hexapoda</taxon>
        <taxon>Insecta</taxon>
        <taxon>Pterygota</taxon>
        <taxon>Neoptera</taxon>
        <taxon>Endopterygota</taxon>
        <taxon>Lepidoptera</taxon>
        <taxon>Glossata</taxon>
        <taxon>Ditrysia</taxon>
        <taxon>Bombycoidea</taxon>
        <taxon>Sphingidae</taxon>
        <taxon>Sphinginae</taxon>
        <taxon>Sphingini</taxon>
        <taxon>Manduca</taxon>
    </lineage>
</organism>
<reference evidence="1" key="2">
    <citation type="submission" date="2020-12" db="EMBL/GenBank/DDBJ databases">
        <authorList>
            <person name="Kanost M."/>
        </authorList>
    </citation>
    <scope>NUCLEOTIDE SEQUENCE</scope>
</reference>
<reference evidence="1" key="1">
    <citation type="journal article" date="2016" name="Insect Biochem. Mol. Biol.">
        <title>Multifaceted biological insights from a draft genome sequence of the tobacco hornworm moth, Manduca sexta.</title>
        <authorList>
            <person name="Kanost M.R."/>
            <person name="Arrese E.L."/>
            <person name="Cao X."/>
            <person name="Chen Y.R."/>
            <person name="Chellapilla S."/>
            <person name="Goldsmith M.R."/>
            <person name="Grosse-Wilde E."/>
            <person name="Heckel D.G."/>
            <person name="Herndon N."/>
            <person name="Jiang H."/>
            <person name="Papanicolaou A."/>
            <person name="Qu J."/>
            <person name="Soulages J.L."/>
            <person name="Vogel H."/>
            <person name="Walters J."/>
            <person name="Waterhouse R.M."/>
            <person name="Ahn S.J."/>
            <person name="Almeida F.C."/>
            <person name="An C."/>
            <person name="Aqrawi P."/>
            <person name="Bretschneider A."/>
            <person name="Bryant W.B."/>
            <person name="Bucks S."/>
            <person name="Chao H."/>
            <person name="Chevignon G."/>
            <person name="Christen J.M."/>
            <person name="Clarke D.F."/>
            <person name="Dittmer N.T."/>
            <person name="Ferguson L.C.F."/>
            <person name="Garavelou S."/>
            <person name="Gordon K.H.J."/>
            <person name="Gunaratna R.T."/>
            <person name="Han Y."/>
            <person name="Hauser F."/>
            <person name="He Y."/>
            <person name="Heidel-Fischer H."/>
            <person name="Hirsh A."/>
            <person name="Hu Y."/>
            <person name="Jiang H."/>
            <person name="Kalra D."/>
            <person name="Klinner C."/>
            <person name="Konig C."/>
            <person name="Kovar C."/>
            <person name="Kroll A.R."/>
            <person name="Kuwar S.S."/>
            <person name="Lee S.L."/>
            <person name="Lehman R."/>
            <person name="Li K."/>
            <person name="Li Z."/>
            <person name="Liang H."/>
            <person name="Lovelace S."/>
            <person name="Lu Z."/>
            <person name="Mansfield J.H."/>
            <person name="McCulloch K.J."/>
            <person name="Mathew T."/>
            <person name="Morton B."/>
            <person name="Muzny D.M."/>
            <person name="Neunemann D."/>
            <person name="Ongeri F."/>
            <person name="Pauchet Y."/>
            <person name="Pu L.L."/>
            <person name="Pyrousis I."/>
            <person name="Rao X.J."/>
            <person name="Redding A."/>
            <person name="Roesel C."/>
            <person name="Sanchez-Gracia A."/>
            <person name="Schaack S."/>
            <person name="Shukla A."/>
            <person name="Tetreau G."/>
            <person name="Wang Y."/>
            <person name="Xiong G.H."/>
            <person name="Traut W."/>
            <person name="Walsh T.K."/>
            <person name="Worley K.C."/>
            <person name="Wu D."/>
            <person name="Wu W."/>
            <person name="Wu Y.Q."/>
            <person name="Zhang X."/>
            <person name="Zou Z."/>
            <person name="Zucker H."/>
            <person name="Briscoe A.D."/>
            <person name="Burmester T."/>
            <person name="Clem R.J."/>
            <person name="Feyereisen R."/>
            <person name="Grimmelikhuijzen C.J.P."/>
            <person name="Hamodrakas S.J."/>
            <person name="Hansson B.S."/>
            <person name="Huguet E."/>
            <person name="Jermiin L.S."/>
            <person name="Lan Q."/>
            <person name="Lehman H.K."/>
            <person name="Lorenzen M."/>
            <person name="Merzendorfer H."/>
            <person name="Michalopoulos I."/>
            <person name="Morton D.B."/>
            <person name="Muthukrishnan S."/>
            <person name="Oakeshott J.G."/>
            <person name="Palmer W."/>
            <person name="Park Y."/>
            <person name="Passarelli A.L."/>
            <person name="Rozas J."/>
            <person name="Schwartz L.M."/>
            <person name="Smith W."/>
            <person name="Southgate A."/>
            <person name="Vilcinskas A."/>
            <person name="Vogt R."/>
            <person name="Wang P."/>
            <person name="Werren J."/>
            <person name="Yu X.Q."/>
            <person name="Zhou J.J."/>
            <person name="Brown S.J."/>
            <person name="Scherer S.E."/>
            <person name="Richards S."/>
            <person name="Blissard G.W."/>
        </authorList>
    </citation>
    <scope>NUCLEOTIDE SEQUENCE</scope>
</reference>
<dbReference type="AlphaFoldDB" id="A0A921Z8Q4"/>
<dbReference type="Proteomes" id="UP000791440">
    <property type="component" value="Unassembled WGS sequence"/>
</dbReference>
<dbReference type="EMBL" id="JH668443">
    <property type="protein sequence ID" value="KAG6453418.1"/>
    <property type="molecule type" value="Genomic_DNA"/>
</dbReference>
<name>A0A921Z8Q4_MANSE</name>
<keyword evidence="2" id="KW-1185">Reference proteome</keyword>
<proteinExistence type="predicted"/>
<sequence length="62" mass="7136">MSCLPSVVKFYSHGFVTSLHTQVRTDISNYGKRQTIQESSFPNYYCGCLPHQAQCQYELKKS</sequence>